<evidence type="ECO:0000313" key="2">
    <source>
        <dbReference type="EMBL" id="CAG8457875.1"/>
    </source>
</evidence>
<proteinExistence type="predicted"/>
<keyword evidence="3" id="KW-1185">Reference proteome</keyword>
<evidence type="ECO:0000313" key="3">
    <source>
        <dbReference type="Proteomes" id="UP000789706"/>
    </source>
</evidence>
<dbReference type="Proteomes" id="UP000789706">
    <property type="component" value="Unassembled WGS sequence"/>
</dbReference>
<reference evidence="2" key="1">
    <citation type="submission" date="2021-06" db="EMBL/GenBank/DDBJ databases">
        <authorList>
            <person name="Kallberg Y."/>
            <person name="Tangrot J."/>
            <person name="Rosling A."/>
        </authorList>
    </citation>
    <scope>NUCLEOTIDE SEQUENCE</scope>
    <source>
        <strain evidence="2">AZ414A</strain>
    </source>
</reference>
<feature type="non-terminal residue" evidence="2">
    <location>
        <position position="91"/>
    </location>
</feature>
<accession>A0A9N8VK78</accession>
<feature type="coiled-coil region" evidence="1">
    <location>
        <begin position="37"/>
        <end position="88"/>
    </location>
</feature>
<organism evidence="2 3">
    <name type="scientific">Diversispora eburnea</name>
    <dbReference type="NCBI Taxonomy" id="1213867"/>
    <lineage>
        <taxon>Eukaryota</taxon>
        <taxon>Fungi</taxon>
        <taxon>Fungi incertae sedis</taxon>
        <taxon>Mucoromycota</taxon>
        <taxon>Glomeromycotina</taxon>
        <taxon>Glomeromycetes</taxon>
        <taxon>Diversisporales</taxon>
        <taxon>Diversisporaceae</taxon>
        <taxon>Diversispora</taxon>
    </lineage>
</organism>
<comment type="caution">
    <text evidence="2">The sequence shown here is derived from an EMBL/GenBank/DDBJ whole genome shotgun (WGS) entry which is preliminary data.</text>
</comment>
<evidence type="ECO:0000256" key="1">
    <source>
        <dbReference type="SAM" id="Coils"/>
    </source>
</evidence>
<keyword evidence="1" id="KW-0175">Coiled coil</keyword>
<dbReference type="EMBL" id="CAJVPK010000139">
    <property type="protein sequence ID" value="CAG8457875.1"/>
    <property type="molecule type" value="Genomic_DNA"/>
</dbReference>
<gene>
    <name evidence="2" type="ORF">DEBURN_LOCUS2513</name>
</gene>
<sequence length="91" mass="11050">MDNTLLLEIETLKNLLDTLVSNYSEQSKIIKTDSNRIFELKNKHTNLKIQMNELYNKLELMNLYLNQFEKLLNEKNKLKNENKYLKEQWNE</sequence>
<dbReference type="AlphaFoldDB" id="A0A9N8VK78"/>
<protein>
    <submittedName>
        <fullName evidence="2">6807_t:CDS:1</fullName>
    </submittedName>
</protein>
<name>A0A9N8VK78_9GLOM</name>